<reference evidence="2 3" key="2">
    <citation type="submission" date="2019-01" db="EMBL/GenBank/DDBJ databases">
        <title>A chromosome length genome reference of the Java medaka (oryzias javanicus).</title>
        <authorList>
            <person name="Herpin A."/>
            <person name="Takehana Y."/>
            <person name="Naruse K."/>
            <person name="Ansai S."/>
            <person name="Kawaguchi M."/>
        </authorList>
    </citation>
    <scope>NUCLEOTIDE SEQUENCE [LARGE SCALE GENOMIC DNA]</scope>
    <source>
        <strain evidence="2">RS831</strain>
        <tissue evidence="2">Whole body</tissue>
    </source>
</reference>
<keyword evidence="3" id="KW-1185">Reference proteome</keyword>
<dbReference type="OrthoDB" id="9893446at2759"/>
<dbReference type="Proteomes" id="UP000283210">
    <property type="component" value="Chromosome 8"/>
</dbReference>
<protein>
    <submittedName>
        <fullName evidence="2">Uncharacterized protein</fullName>
    </submittedName>
</protein>
<dbReference type="AlphaFoldDB" id="A0A3S2MZF5"/>
<feature type="compositionally biased region" description="Polar residues" evidence="1">
    <location>
        <begin position="62"/>
        <end position="72"/>
    </location>
</feature>
<organism evidence="2 3">
    <name type="scientific">Oryzias javanicus</name>
    <name type="common">Javanese ricefish</name>
    <name type="synonym">Aplocheilus javanicus</name>
    <dbReference type="NCBI Taxonomy" id="123683"/>
    <lineage>
        <taxon>Eukaryota</taxon>
        <taxon>Metazoa</taxon>
        <taxon>Chordata</taxon>
        <taxon>Craniata</taxon>
        <taxon>Vertebrata</taxon>
        <taxon>Euteleostomi</taxon>
        <taxon>Actinopterygii</taxon>
        <taxon>Neopterygii</taxon>
        <taxon>Teleostei</taxon>
        <taxon>Neoteleostei</taxon>
        <taxon>Acanthomorphata</taxon>
        <taxon>Ovalentaria</taxon>
        <taxon>Atherinomorphae</taxon>
        <taxon>Beloniformes</taxon>
        <taxon>Adrianichthyidae</taxon>
        <taxon>Oryziinae</taxon>
        <taxon>Oryzias</taxon>
    </lineage>
</organism>
<sequence>MAARAVLRRCDPALLEPAGHPDRDRDAETVLLSLSDSRRVQKVLWRQLFVLDSMMTSLESLESAQQLQTEPRPSQAEGGAKASWKALKAGGVAAAAQTEELLTALQDRLQQIHHRRHALSQLLRRLHSQTQHQDQLEGALLAAQKALRSCDHHVTQLRAESEAVLRQLLDWQELSDSLQLLVTAAQEVTQQLEPVRLTVTWSSEGFSLQVDEGVADLGGSRVTGRRAELSAALLDVLQNYAGQVELLSEIQSLRSSFAIDWRPAQRLLLYLKTASLVCHLHVGEGYPRGGRARLLSVQRDGQPVDAGGLQPHREEPSLTEWLVLLCSSPAL</sequence>
<reference evidence="2 3" key="1">
    <citation type="submission" date="2018-11" db="EMBL/GenBank/DDBJ databases">
        <authorList>
            <person name="Lopez-Roques C."/>
            <person name="Donnadieu C."/>
            <person name="Bouchez O."/>
            <person name="Klopp C."/>
            <person name="Cabau C."/>
            <person name="Zahm M."/>
        </authorList>
    </citation>
    <scope>NUCLEOTIDE SEQUENCE [LARGE SCALE GENOMIC DNA]</scope>
    <source>
        <strain evidence="2">RS831</strain>
        <tissue evidence="2">Whole body</tissue>
    </source>
</reference>
<gene>
    <name evidence="2" type="ORF">OJAV_G00084230</name>
</gene>
<name>A0A3S2MZF5_ORYJA</name>
<evidence type="ECO:0000313" key="3">
    <source>
        <dbReference type="Proteomes" id="UP000283210"/>
    </source>
</evidence>
<proteinExistence type="predicted"/>
<accession>A0A3S2MZF5</accession>
<dbReference type="EMBL" id="CM012444">
    <property type="protein sequence ID" value="RVE70043.1"/>
    <property type="molecule type" value="Genomic_DNA"/>
</dbReference>
<evidence type="ECO:0000313" key="2">
    <source>
        <dbReference type="EMBL" id="RVE70043.1"/>
    </source>
</evidence>
<feature type="region of interest" description="Disordered" evidence="1">
    <location>
        <begin position="62"/>
        <end position="81"/>
    </location>
</feature>
<evidence type="ECO:0000256" key="1">
    <source>
        <dbReference type="SAM" id="MobiDB-lite"/>
    </source>
</evidence>